<keyword evidence="2" id="KW-0808">Transferase</keyword>
<dbReference type="PANTHER" id="PTHR43630:SF2">
    <property type="entry name" value="GLYCOSYLTRANSFERASE"/>
    <property type="match status" value="1"/>
</dbReference>
<dbReference type="STRING" id="562970.Btus_1186"/>
<dbReference type="HOGENOM" id="CLU_023736_1_0_9"/>
<accession>D5WXJ2</accession>
<dbReference type="GO" id="GO:0016740">
    <property type="term" value="F:transferase activity"/>
    <property type="evidence" value="ECO:0007669"/>
    <property type="project" value="UniProtKB-KW"/>
</dbReference>
<dbReference type="OrthoDB" id="9815923at2"/>
<dbReference type="InterPro" id="IPR029044">
    <property type="entry name" value="Nucleotide-diphossugar_trans"/>
</dbReference>
<dbReference type="Pfam" id="PF00535">
    <property type="entry name" value="Glycos_transf_2"/>
    <property type="match status" value="1"/>
</dbReference>
<dbReference type="Gene3D" id="1.25.40.10">
    <property type="entry name" value="Tetratricopeptide repeat domain"/>
    <property type="match status" value="2"/>
</dbReference>
<dbReference type="SUPFAM" id="SSF53448">
    <property type="entry name" value="Nucleotide-diphospho-sugar transferases"/>
    <property type="match status" value="1"/>
</dbReference>
<dbReference type="InterPro" id="IPR011990">
    <property type="entry name" value="TPR-like_helical_dom_sf"/>
</dbReference>
<reference evidence="2 3" key="1">
    <citation type="journal article" date="2011" name="Stand. Genomic Sci.">
        <title>Complete genome sequence of the thermophilic, hydrogen-oxidizing Bacillus tusciae type strain (T2) and reclassification in the new genus, Kyrpidia gen. nov. as Kyrpidia tusciae comb. nov. and emendation of the family Alicyclobacillaceae da Costa and Rainey, 2010.</title>
        <authorList>
            <person name="Klenk H.P."/>
            <person name="Lapidus A."/>
            <person name="Chertkov O."/>
            <person name="Copeland A."/>
            <person name="Del Rio T.G."/>
            <person name="Nolan M."/>
            <person name="Lucas S."/>
            <person name="Chen F."/>
            <person name="Tice H."/>
            <person name="Cheng J.F."/>
            <person name="Han C."/>
            <person name="Bruce D."/>
            <person name="Goodwin L."/>
            <person name="Pitluck S."/>
            <person name="Pati A."/>
            <person name="Ivanova N."/>
            <person name="Mavromatis K."/>
            <person name="Daum C."/>
            <person name="Chen A."/>
            <person name="Palaniappan K."/>
            <person name="Chang Y.J."/>
            <person name="Land M."/>
            <person name="Hauser L."/>
            <person name="Jeffries C.D."/>
            <person name="Detter J.C."/>
            <person name="Rohde M."/>
            <person name="Abt B."/>
            <person name="Pukall R."/>
            <person name="Goker M."/>
            <person name="Bristow J."/>
            <person name="Markowitz V."/>
            <person name="Hugenholtz P."/>
            <person name="Eisen J.A."/>
        </authorList>
    </citation>
    <scope>NUCLEOTIDE SEQUENCE [LARGE SCALE GENOMIC DNA]</scope>
    <source>
        <strain evidence="2 3">DSM 2912</strain>
    </source>
</reference>
<dbReference type="Proteomes" id="UP000002368">
    <property type="component" value="Chromosome"/>
</dbReference>
<dbReference type="PANTHER" id="PTHR43630">
    <property type="entry name" value="POLY-BETA-1,6-N-ACETYL-D-GLUCOSAMINE SYNTHASE"/>
    <property type="match status" value="1"/>
</dbReference>
<dbReference type="eggNOG" id="COG0463">
    <property type="taxonomic scope" value="Bacteria"/>
</dbReference>
<dbReference type="CDD" id="cd02511">
    <property type="entry name" value="Beta4Glucosyltransferase"/>
    <property type="match status" value="1"/>
</dbReference>
<dbReference type="Gene3D" id="3.90.550.10">
    <property type="entry name" value="Spore Coat Polysaccharide Biosynthesis Protein SpsA, Chain A"/>
    <property type="match status" value="1"/>
</dbReference>
<dbReference type="InterPro" id="IPR001173">
    <property type="entry name" value="Glyco_trans_2-like"/>
</dbReference>
<dbReference type="RefSeq" id="WP_013075203.1">
    <property type="nucleotide sequence ID" value="NC_014098.1"/>
</dbReference>
<evidence type="ECO:0000313" key="3">
    <source>
        <dbReference type="Proteomes" id="UP000002368"/>
    </source>
</evidence>
<sequence length="674" mass="75992">MSKPFLGVMMLAKDEEDTILQSLESTRSVADEWIVVDTGSRDRTAEVARSFGARVIHVPWEDDFSKARNAGLAHVRAEWVLWLDADEELRDADSSWLEVLRHTEAKSFWLDVENLLGPSMDDRLIHRVIRLFRREPGVYFQGRIHEQIVWVKEGFSESTQAVAAPWRIVHHGYRPEIIARRDKVRRNLRLLRLALRDHPRHPFYTYQVGVTWCQAGRLDRAALWLSRAASLTPLQAPYRPTLFRDLGMVWLALGKFRDVELTLRPELERYPEYADLFVIFADALRAQGLREEALKAYLQAAACPPPGAHVGSAGINSFRPLHAAAQLCLDLGRLQEAEQSVRQALAARPGWEPALETLAEILAARDVPEGDLVKSLASCAGTPPDQRSLVRALLHIGAYGEVIGLLDSEDTSLGSENRPLRVQCLVALGQWREACRIVELSIHSGDRPVPLSEEEIMDYALARWAQDQSLDRRLELPPVYQSIDARLMGSPASPDTQSHAAIGPDILRPLIQRAVQHRLIPLAEDLAALHSNGMDLFLAKTLYREGWVYLAADRLLRLLTRRELDAEGLFLLGEMLYDKGHWDQAAELFEQSAGLGFSRARPAAAAAALQSAKRMLEEAEALRPKRGGFAEERRAVGRALELLDGIGWHTHWRGRTRRNRHESAADLPLHDRQE</sequence>
<name>D5WXJ2_KYRT2</name>
<dbReference type="AlphaFoldDB" id="D5WXJ2"/>
<organism evidence="2 3">
    <name type="scientific">Kyrpidia tusciae (strain DSM 2912 / NBRC 15312 / T2)</name>
    <name type="common">Bacillus tusciae</name>
    <dbReference type="NCBI Taxonomy" id="562970"/>
    <lineage>
        <taxon>Bacteria</taxon>
        <taxon>Bacillati</taxon>
        <taxon>Bacillota</taxon>
        <taxon>Bacilli</taxon>
        <taxon>Bacillales</taxon>
        <taxon>Alicyclobacillaceae</taxon>
        <taxon>Kyrpidia</taxon>
    </lineage>
</organism>
<protein>
    <submittedName>
        <fullName evidence="2">Glycosyl transferase family 2</fullName>
    </submittedName>
</protein>
<dbReference type="SUPFAM" id="SSF48452">
    <property type="entry name" value="TPR-like"/>
    <property type="match status" value="1"/>
</dbReference>
<dbReference type="eggNOG" id="COG0457">
    <property type="taxonomic scope" value="Bacteria"/>
</dbReference>
<evidence type="ECO:0000313" key="2">
    <source>
        <dbReference type="EMBL" id="ADG05913.1"/>
    </source>
</evidence>
<gene>
    <name evidence="2" type="ordered locus">Btus_1186</name>
</gene>
<dbReference type="CAZy" id="GT2">
    <property type="family name" value="Glycosyltransferase Family 2"/>
</dbReference>
<feature type="domain" description="Glycosyltransferase 2-like" evidence="1">
    <location>
        <begin position="8"/>
        <end position="91"/>
    </location>
</feature>
<keyword evidence="3" id="KW-1185">Reference proteome</keyword>
<dbReference type="KEGG" id="bts:Btus_1186"/>
<proteinExistence type="predicted"/>
<dbReference type="EMBL" id="CP002017">
    <property type="protein sequence ID" value="ADG05913.1"/>
    <property type="molecule type" value="Genomic_DNA"/>
</dbReference>
<evidence type="ECO:0000259" key="1">
    <source>
        <dbReference type="Pfam" id="PF00535"/>
    </source>
</evidence>